<organism evidence="1 2">
    <name type="scientific">Amphibiibacter pelophylacis</name>
    <dbReference type="NCBI Taxonomy" id="1799477"/>
    <lineage>
        <taxon>Bacteria</taxon>
        <taxon>Pseudomonadati</taxon>
        <taxon>Pseudomonadota</taxon>
        <taxon>Betaproteobacteria</taxon>
        <taxon>Burkholderiales</taxon>
        <taxon>Sphaerotilaceae</taxon>
        <taxon>Amphibiibacter</taxon>
    </lineage>
</organism>
<feature type="non-terminal residue" evidence="1">
    <location>
        <position position="1"/>
    </location>
</feature>
<reference evidence="1" key="1">
    <citation type="submission" date="2023-10" db="EMBL/GenBank/DDBJ databases">
        <title>Amphibacter perezi, gen. nov., sp. nov. a novel taxa of the family Comamonadaceae, class Betaproteobacteria isolated from the skin microbiota of Pelophylax perezi from different populations.</title>
        <authorList>
            <person name="Costa S."/>
            <person name="Proenca D.N."/>
            <person name="Lopes I."/>
            <person name="Morais P.V."/>
        </authorList>
    </citation>
    <scope>NUCLEOTIDE SEQUENCE</scope>
    <source>
        <strain evidence="1">SL12-8</strain>
    </source>
</reference>
<evidence type="ECO:0000313" key="1">
    <source>
        <dbReference type="EMBL" id="MEJ7139588.1"/>
    </source>
</evidence>
<proteinExistence type="predicted"/>
<name>A0ACC6P5T8_9BURK</name>
<dbReference type="Proteomes" id="UP001364695">
    <property type="component" value="Unassembled WGS sequence"/>
</dbReference>
<evidence type="ECO:0000313" key="2">
    <source>
        <dbReference type="Proteomes" id="UP001364695"/>
    </source>
</evidence>
<comment type="caution">
    <text evidence="1">The sequence shown here is derived from an EMBL/GenBank/DDBJ whole genome shotgun (WGS) entry which is preliminary data.</text>
</comment>
<gene>
    <name evidence="1" type="ORF">RV045_14305</name>
</gene>
<protein>
    <submittedName>
        <fullName evidence="1">Uncharacterized protein</fullName>
    </submittedName>
</protein>
<sequence length="149" mass="14648">ADVNAQVVITKDFSPAASNYIGKVGDGHLDEAAALEVQATRAREAGNTELADRLALQAQELKDNWGPDGKLRVLAHMAVGALAGGVDGAVGAGAGTVTAPAVMAQLEKSGLPEDLAKGIVGAASTTVGAIAGGTAGGAAAMNEVANNYL</sequence>
<keyword evidence="2" id="KW-1185">Reference proteome</keyword>
<accession>A0ACC6P5T8</accession>
<dbReference type="EMBL" id="JAWDIE010000048">
    <property type="protein sequence ID" value="MEJ7139588.1"/>
    <property type="molecule type" value="Genomic_DNA"/>
</dbReference>
<feature type="non-terminal residue" evidence="1">
    <location>
        <position position="149"/>
    </location>
</feature>